<dbReference type="OrthoDB" id="948134at2"/>
<dbReference type="GO" id="GO:0005886">
    <property type="term" value="C:plasma membrane"/>
    <property type="evidence" value="ECO:0007669"/>
    <property type="project" value="TreeGrafter"/>
</dbReference>
<keyword evidence="1" id="KW-1133">Transmembrane helix</keyword>
<evidence type="ECO:0000256" key="1">
    <source>
        <dbReference type="SAM" id="Phobius"/>
    </source>
</evidence>
<proteinExistence type="predicted"/>
<reference evidence="3" key="2">
    <citation type="submission" date="2020-09" db="EMBL/GenBank/DDBJ databases">
        <authorList>
            <person name="Sun Q."/>
            <person name="Zhou Y."/>
        </authorList>
    </citation>
    <scope>NUCLEOTIDE SEQUENCE</scope>
    <source>
        <strain evidence="3">CGMCC 1.15758</strain>
    </source>
</reference>
<protein>
    <recommendedName>
        <fullName evidence="2">VTT domain-containing protein</fullName>
    </recommendedName>
</protein>
<accession>A0A8J2Z5F1</accession>
<feature type="transmembrane region" description="Helical" evidence="1">
    <location>
        <begin position="167"/>
        <end position="187"/>
    </location>
</feature>
<keyword evidence="1" id="KW-0472">Membrane</keyword>
<evidence type="ECO:0000313" key="3">
    <source>
        <dbReference type="EMBL" id="GGG01530.1"/>
    </source>
</evidence>
<name>A0A8J2Z5F1_9GAMM</name>
<dbReference type="RefSeq" id="WP_117003191.1">
    <property type="nucleotide sequence ID" value="NZ_BMJS01000022.1"/>
</dbReference>
<dbReference type="EMBL" id="BMJS01000022">
    <property type="protein sequence ID" value="GGG01530.1"/>
    <property type="molecule type" value="Genomic_DNA"/>
</dbReference>
<feature type="transmembrane region" description="Helical" evidence="1">
    <location>
        <begin position="127"/>
        <end position="147"/>
    </location>
</feature>
<dbReference type="InterPro" id="IPR051311">
    <property type="entry name" value="DedA_domain"/>
</dbReference>
<dbReference type="Pfam" id="PF09335">
    <property type="entry name" value="VTT_dom"/>
    <property type="match status" value="1"/>
</dbReference>
<dbReference type="Proteomes" id="UP000636949">
    <property type="component" value="Unassembled WGS sequence"/>
</dbReference>
<gene>
    <name evidence="3" type="ORF">GCM10010995_18750</name>
</gene>
<evidence type="ECO:0000313" key="4">
    <source>
        <dbReference type="Proteomes" id="UP000636949"/>
    </source>
</evidence>
<organism evidence="3 4">
    <name type="scientific">Cysteiniphilum litorale</name>
    <dbReference type="NCBI Taxonomy" id="2056700"/>
    <lineage>
        <taxon>Bacteria</taxon>
        <taxon>Pseudomonadati</taxon>
        <taxon>Pseudomonadota</taxon>
        <taxon>Gammaproteobacteria</taxon>
        <taxon>Thiotrichales</taxon>
        <taxon>Fastidiosibacteraceae</taxon>
        <taxon>Cysteiniphilum</taxon>
    </lineage>
</organism>
<evidence type="ECO:0000259" key="2">
    <source>
        <dbReference type="Pfam" id="PF09335"/>
    </source>
</evidence>
<reference evidence="3" key="1">
    <citation type="journal article" date="2014" name="Int. J. Syst. Evol. Microbiol.">
        <title>Complete genome sequence of Corynebacterium casei LMG S-19264T (=DSM 44701T), isolated from a smear-ripened cheese.</title>
        <authorList>
            <consortium name="US DOE Joint Genome Institute (JGI-PGF)"/>
            <person name="Walter F."/>
            <person name="Albersmeier A."/>
            <person name="Kalinowski J."/>
            <person name="Ruckert C."/>
        </authorList>
    </citation>
    <scope>NUCLEOTIDE SEQUENCE</scope>
    <source>
        <strain evidence="3">CGMCC 1.15758</strain>
    </source>
</reference>
<feature type="domain" description="VTT" evidence="2">
    <location>
        <begin position="28"/>
        <end position="145"/>
    </location>
</feature>
<sequence length="211" mass="24441">MSPEHIALIQQWGYWLMFGAAIIEGETFLVLGGIAAAAGMLDLGWIILLSIIGCLIHDCFLFYLGRYLGPKILKRKPNWQPKIDRISLMIDKYNFWLILGFRFAYGLRTIIPFALGMSKISNIKFMVFDTIGAIIWVLVFLLGGYYFGNALEVILHKLSLTHLVKEYWHISIILLFLVLFTVSFLLVRLRKRRARKKQEKQSKQLKLDMEV</sequence>
<dbReference type="AlphaFoldDB" id="A0A8J2Z5F1"/>
<keyword evidence="1" id="KW-0812">Transmembrane</keyword>
<feature type="transmembrane region" description="Helical" evidence="1">
    <location>
        <begin position="12"/>
        <end position="36"/>
    </location>
</feature>
<dbReference type="PANTHER" id="PTHR42709">
    <property type="entry name" value="ALKALINE PHOSPHATASE LIKE PROTEIN"/>
    <property type="match status" value="1"/>
</dbReference>
<feature type="transmembrane region" description="Helical" evidence="1">
    <location>
        <begin position="43"/>
        <end position="64"/>
    </location>
</feature>
<dbReference type="InterPro" id="IPR032816">
    <property type="entry name" value="VTT_dom"/>
</dbReference>
<keyword evidence="4" id="KW-1185">Reference proteome</keyword>
<comment type="caution">
    <text evidence="3">The sequence shown here is derived from an EMBL/GenBank/DDBJ whole genome shotgun (WGS) entry which is preliminary data.</text>
</comment>
<dbReference type="PANTHER" id="PTHR42709:SF2">
    <property type="entry name" value="INNER MEMBRANE PROTEIN YOHD"/>
    <property type="match status" value="1"/>
</dbReference>